<keyword evidence="2" id="KW-1185">Reference proteome</keyword>
<reference evidence="1 2" key="2">
    <citation type="journal article" date="2022" name="Mol. Ecol. Resour.">
        <title>The genomes of chicory, endive, great burdock and yacon provide insights into Asteraceae paleo-polyploidization history and plant inulin production.</title>
        <authorList>
            <person name="Fan W."/>
            <person name="Wang S."/>
            <person name="Wang H."/>
            <person name="Wang A."/>
            <person name="Jiang F."/>
            <person name="Liu H."/>
            <person name="Zhao H."/>
            <person name="Xu D."/>
            <person name="Zhang Y."/>
        </authorList>
    </citation>
    <scope>NUCLEOTIDE SEQUENCE [LARGE SCALE GENOMIC DNA]</scope>
    <source>
        <strain evidence="2">cv. Niubang</strain>
    </source>
</reference>
<proteinExistence type="predicted"/>
<dbReference type="EMBL" id="CM042061">
    <property type="protein sequence ID" value="KAI3673267.1"/>
    <property type="molecule type" value="Genomic_DNA"/>
</dbReference>
<name>A0ACB8XRH7_ARCLA</name>
<gene>
    <name evidence="1" type="ORF">L6452_39384</name>
</gene>
<sequence length="76" mass="8735">MCSQIFSIYVGRVVVVYGVTRLKIVEWLLRWSRDWTGPGPGLTRLGPNRLIRRLGSVYVLQNLCVTAFGSIYRDYV</sequence>
<evidence type="ECO:0000313" key="1">
    <source>
        <dbReference type="EMBL" id="KAI3673267.1"/>
    </source>
</evidence>
<protein>
    <submittedName>
        <fullName evidence="1">Uncharacterized protein</fullName>
    </submittedName>
</protein>
<organism evidence="1 2">
    <name type="scientific">Arctium lappa</name>
    <name type="common">Greater burdock</name>
    <name type="synonym">Lappa major</name>
    <dbReference type="NCBI Taxonomy" id="4217"/>
    <lineage>
        <taxon>Eukaryota</taxon>
        <taxon>Viridiplantae</taxon>
        <taxon>Streptophyta</taxon>
        <taxon>Embryophyta</taxon>
        <taxon>Tracheophyta</taxon>
        <taxon>Spermatophyta</taxon>
        <taxon>Magnoliopsida</taxon>
        <taxon>eudicotyledons</taxon>
        <taxon>Gunneridae</taxon>
        <taxon>Pentapetalae</taxon>
        <taxon>asterids</taxon>
        <taxon>campanulids</taxon>
        <taxon>Asterales</taxon>
        <taxon>Asteraceae</taxon>
        <taxon>Carduoideae</taxon>
        <taxon>Cardueae</taxon>
        <taxon>Arctiinae</taxon>
        <taxon>Arctium</taxon>
    </lineage>
</organism>
<evidence type="ECO:0000313" key="2">
    <source>
        <dbReference type="Proteomes" id="UP001055879"/>
    </source>
</evidence>
<dbReference type="Proteomes" id="UP001055879">
    <property type="component" value="Linkage Group LG15"/>
</dbReference>
<reference evidence="2" key="1">
    <citation type="journal article" date="2022" name="Mol. Ecol. Resour.">
        <title>The genomes of chicory, endive, great burdock and yacon provide insights into Asteraceae palaeo-polyploidization history and plant inulin production.</title>
        <authorList>
            <person name="Fan W."/>
            <person name="Wang S."/>
            <person name="Wang H."/>
            <person name="Wang A."/>
            <person name="Jiang F."/>
            <person name="Liu H."/>
            <person name="Zhao H."/>
            <person name="Xu D."/>
            <person name="Zhang Y."/>
        </authorList>
    </citation>
    <scope>NUCLEOTIDE SEQUENCE [LARGE SCALE GENOMIC DNA]</scope>
    <source>
        <strain evidence="2">cv. Niubang</strain>
    </source>
</reference>
<comment type="caution">
    <text evidence="1">The sequence shown here is derived from an EMBL/GenBank/DDBJ whole genome shotgun (WGS) entry which is preliminary data.</text>
</comment>
<accession>A0ACB8XRH7</accession>